<feature type="transmembrane region" description="Helical" evidence="1">
    <location>
        <begin position="176"/>
        <end position="195"/>
    </location>
</feature>
<organism evidence="2 3">
    <name type="scientific">Marinisporobacter balticus</name>
    <dbReference type="NCBI Taxonomy" id="2018667"/>
    <lineage>
        <taxon>Bacteria</taxon>
        <taxon>Bacillati</taxon>
        <taxon>Bacillota</taxon>
        <taxon>Clostridia</taxon>
        <taxon>Peptostreptococcales</taxon>
        <taxon>Thermotaleaceae</taxon>
        <taxon>Marinisporobacter</taxon>
    </lineage>
</organism>
<dbReference type="InterPro" id="IPR014509">
    <property type="entry name" value="YjdF-like"/>
</dbReference>
<dbReference type="Pfam" id="PF09997">
    <property type="entry name" value="DUF2238"/>
    <property type="match status" value="1"/>
</dbReference>
<evidence type="ECO:0000256" key="1">
    <source>
        <dbReference type="SAM" id="Phobius"/>
    </source>
</evidence>
<proteinExistence type="predicted"/>
<dbReference type="AlphaFoldDB" id="A0A4R2KMH1"/>
<keyword evidence="1" id="KW-0472">Membrane</keyword>
<protein>
    <recommendedName>
        <fullName evidence="4">Membrane-spanning protein</fullName>
    </recommendedName>
</protein>
<evidence type="ECO:0000313" key="3">
    <source>
        <dbReference type="Proteomes" id="UP000294919"/>
    </source>
</evidence>
<comment type="caution">
    <text evidence="2">The sequence shown here is derived from an EMBL/GenBank/DDBJ whole genome shotgun (WGS) entry which is preliminary data.</text>
</comment>
<dbReference type="EMBL" id="SLWV01000012">
    <property type="protein sequence ID" value="TCO74634.1"/>
    <property type="molecule type" value="Genomic_DNA"/>
</dbReference>
<reference evidence="2 3" key="1">
    <citation type="submission" date="2019-03" db="EMBL/GenBank/DDBJ databases">
        <title>Genomic Encyclopedia of Type Strains, Phase IV (KMG-IV): sequencing the most valuable type-strain genomes for metagenomic binning, comparative biology and taxonomic classification.</title>
        <authorList>
            <person name="Goeker M."/>
        </authorList>
    </citation>
    <scope>NUCLEOTIDE SEQUENCE [LARGE SCALE GENOMIC DNA]</scope>
    <source>
        <strain evidence="2 3">DSM 102940</strain>
    </source>
</reference>
<sequence>MHTPNIGVREEFKFMIKEDFNSRLITSIFTIFIFIISVTFFMKKQIYLVLYAIFIYVIYIIFLYFESRKIYKVKNYIKALVVITIMIDIVAGFYFNFYHTTNWFDKAMHMFGCFSFTLLFHSMIHLYIKNFSDFKIVIFIFITSLGVTSGVFYEFIEFGLDVILKSKNQNGLIDTNLDLLFDTLGSMLATIFIIYRKSSY</sequence>
<feature type="transmembrane region" description="Helical" evidence="1">
    <location>
        <begin position="107"/>
        <end position="124"/>
    </location>
</feature>
<evidence type="ECO:0000313" key="2">
    <source>
        <dbReference type="EMBL" id="TCO74634.1"/>
    </source>
</evidence>
<keyword evidence="1" id="KW-1133">Transmembrane helix</keyword>
<feature type="transmembrane region" description="Helical" evidence="1">
    <location>
        <begin position="77"/>
        <end position="95"/>
    </location>
</feature>
<dbReference type="OrthoDB" id="2942551at2"/>
<evidence type="ECO:0008006" key="4">
    <source>
        <dbReference type="Google" id="ProtNLM"/>
    </source>
</evidence>
<name>A0A4R2KMH1_9FIRM</name>
<feature type="transmembrane region" description="Helical" evidence="1">
    <location>
        <begin position="20"/>
        <end position="40"/>
    </location>
</feature>
<gene>
    <name evidence="2" type="ORF">EV214_112115</name>
</gene>
<dbReference type="Proteomes" id="UP000294919">
    <property type="component" value="Unassembled WGS sequence"/>
</dbReference>
<keyword evidence="3" id="KW-1185">Reference proteome</keyword>
<feature type="transmembrane region" description="Helical" evidence="1">
    <location>
        <begin position="46"/>
        <end position="65"/>
    </location>
</feature>
<accession>A0A4R2KMH1</accession>
<keyword evidence="1" id="KW-0812">Transmembrane</keyword>
<feature type="transmembrane region" description="Helical" evidence="1">
    <location>
        <begin position="136"/>
        <end position="156"/>
    </location>
</feature>